<feature type="domain" description="Thioredoxin-like fold" evidence="3">
    <location>
        <begin position="1"/>
        <end position="75"/>
    </location>
</feature>
<evidence type="ECO:0000313" key="5">
    <source>
        <dbReference type="Proteomes" id="UP000006055"/>
    </source>
</evidence>
<dbReference type="eggNOG" id="COG0526">
    <property type="taxonomic scope" value="Bacteria"/>
</dbReference>
<dbReference type="PANTHER" id="PTHR36450">
    <property type="entry name" value="THIOREDOXIN"/>
    <property type="match status" value="1"/>
</dbReference>
<dbReference type="KEGG" id="dti:Desti_4032"/>
<feature type="disulfide bond" description="Redox-active" evidence="2">
    <location>
        <begin position="10"/>
        <end position="13"/>
    </location>
</feature>
<keyword evidence="5" id="KW-1185">Reference proteome</keyword>
<dbReference type="NCBIfam" id="TIGR00412">
    <property type="entry name" value="redox_disulf_2"/>
    <property type="match status" value="1"/>
</dbReference>
<evidence type="ECO:0000259" key="3">
    <source>
        <dbReference type="Pfam" id="PF13192"/>
    </source>
</evidence>
<keyword evidence="2" id="KW-0676">Redox-active center</keyword>
<dbReference type="AlphaFoldDB" id="I4CAT1"/>
<dbReference type="OrthoDB" id="9800630at2"/>
<reference evidence="5" key="1">
    <citation type="submission" date="2012-06" db="EMBL/GenBank/DDBJ databases">
        <title>Complete sequence of chromosome of Desulfomonile tiedjei DSM 6799.</title>
        <authorList>
            <person name="Lucas S."/>
            <person name="Copeland A."/>
            <person name="Lapidus A."/>
            <person name="Glavina del Rio T."/>
            <person name="Dalin E."/>
            <person name="Tice H."/>
            <person name="Bruce D."/>
            <person name="Goodwin L."/>
            <person name="Pitluck S."/>
            <person name="Peters L."/>
            <person name="Ovchinnikova G."/>
            <person name="Zeytun A."/>
            <person name="Lu M."/>
            <person name="Kyrpides N."/>
            <person name="Mavromatis K."/>
            <person name="Ivanova N."/>
            <person name="Brettin T."/>
            <person name="Detter J.C."/>
            <person name="Han C."/>
            <person name="Larimer F."/>
            <person name="Land M."/>
            <person name="Hauser L."/>
            <person name="Markowitz V."/>
            <person name="Cheng J.-F."/>
            <person name="Hugenholtz P."/>
            <person name="Woyke T."/>
            <person name="Wu D."/>
            <person name="Spring S."/>
            <person name="Schroeder M."/>
            <person name="Brambilla E."/>
            <person name="Klenk H.-P."/>
            <person name="Eisen J.A."/>
        </authorList>
    </citation>
    <scope>NUCLEOTIDE SEQUENCE [LARGE SCALE GENOMIC DNA]</scope>
    <source>
        <strain evidence="5">ATCC 49306 / DSM 6799 / DCB-1</strain>
    </source>
</reference>
<name>I4CAT1_DESTA</name>
<dbReference type="InterPro" id="IPR036249">
    <property type="entry name" value="Thioredoxin-like_sf"/>
</dbReference>
<gene>
    <name evidence="4" type="ordered locus">Desti_4032</name>
</gene>
<sequence length="76" mass="8618">MKIEVLGRGCVKCNLLYQMVLETLTKLGRDAEVIKIDDIKKLPDYGVWLTPGLVVDGEVKMSGRIPKQEELEDWLS</sequence>
<dbReference type="Pfam" id="PF13192">
    <property type="entry name" value="Thioredoxin_3"/>
    <property type="match status" value="1"/>
</dbReference>
<protein>
    <submittedName>
        <fullName evidence="4">Small redox-active disulfide protein 2</fullName>
    </submittedName>
</protein>
<keyword evidence="2" id="KW-1015">Disulfide bond</keyword>
<dbReference type="PIRSF" id="PIRSF037031">
    <property type="entry name" value="Redox_disulphide_2"/>
    <property type="match status" value="1"/>
</dbReference>
<evidence type="ECO:0000256" key="2">
    <source>
        <dbReference type="PIRSR" id="PIRSR037031-51"/>
    </source>
</evidence>
<dbReference type="InterPro" id="IPR005243">
    <property type="entry name" value="THIRX-like_proc"/>
</dbReference>
<dbReference type="SUPFAM" id="SSF52833">
    <property type="entry name" value="Thioredoxin-like"/>
    <property type="match status" value="1"/>
</dbReference>
<dbReference type="PANTHER" id="PTHR36450:SF1">
    <property type="entry name" value="THIOREDOXIN"/>
    <property type="match status" value="1"/>
</dbReference>
<dbReference type="Gene3D" id="3.40.30.10">
    <property type="entry name" value="Glutaredoxin"/>
    <property type="match status" value="1"/>
</dbReference>
<dbReference type="InterPro" id="IPR012336">
    <property type="entry name" value="Thioredoxin-like_fold"/>
</dbReference>
<dbReference type="EMBL" id="CP003360">
    <property type="protein sequence ID" value="AFM26672.1"/>
    <property type="molecule type" value="Genomic_DNA"/>
</dbReference>
<accession>I4CAT1</accession>
<dbReference type="HOGENOM" id="CLU_090389_18_2_7"/>
<feature type="active site" description="Nucleophile" evidence="1">
    <location>
        <position position="10"/>
    </location>
</feature>
<evidence type="ECO:0000313" key="4">
    <source>
        <dbReference type="EMBL" id="AFM26672.1"/>
    </source>
</evidence>
<dbReference type="Proteomes" id="UP000006055">
    <property type="component" value="Chromosome"/>
</dbReference>
<feature type="active site" description="Nucleophile" evidence="1">
    <location>
        <position position="13"/>
    </location>
</feature>
<dbReference type="STRING" id="706587.Desti_4032"/>
<dbReference type="RefSeq" id="WP_014811798.1">
    <property type="nucleotide sequence ID" value="NC_018025.1"/>
</dbReference>
<organism evidence="4 5">
    <name type="scientific">Desulfomonile tiedjei (strain ATCC 49306 / DSM 6799 / DCB-1)</name>
    <dbReference type="NCBI Taxonomy" id="706587"/>
    <lineage>
        <taxon>Bacteria</taxon>
        <taxon>Pseudomonadati</taxon>
        <taxon>Thermodesulfobacteriota</taxon>
        <taxon>Desulfomonilia</taxon>
        <taxon>Desulfomonilales</taxon>
        <taxon>Desulfomonilaceae</taxon>
        <taxon>Desulfomonile</taxon>
    </lineage>
</organism>
<evidence type="ECO:0000256" key="1">
    <source>
        <dbReference type="PIRSR" id="PIRSR037031-50"/>
    </source>
</evidence>
<proteinExistence type="predicted"/>